<organism evidence="1 2">
    <name type="scientific">Nitrospira defluvii</name>
    <dbReference type="NCBI Taxonomy" id="330214"/>
    <lineage>
        <taxon>Bacteria</taxon>
        <taxon>Pseudomonadati</taxon>
        <taxon>Nitrospirota</taxon>
        <taxon>Nitrospiria</taxon>
        <taxon>Nitrospirales</taxon>
        <taxon>Nitrospiraceae</taxon>
        <taxon>Nitrospira</taxon>
    </lineage>
</organism>
<dbReference type="InterPro" id="IPR007636">
    <property type="entry name" value="Restrct_endonuc_II_XhoI"/>
</dbReference>
<gene>
    <name evidence="1" type="ORF">NSPZN2_30230</name>
</gene>
<dbReference type="Pfam" id="PF04555">
    <property type="entry name" value="XhoI"/>
    <property type="match status" value="1"/>
</dbReference>
<name>A0ABM8RGZ8_9BACT</name>
<sequence length="94" mass="10930">MDPEFRGETYTKAPTAIRRYRGVSYSTRYELLCRRLILERLYSASCFLMATNSRKTKLTQPAEDLTFRRFAAACEVMSSHSWVAVASNRESEMF</sequence>
<dbReference type="Proteomes" id="UP000675880">
    <property type="component" value="Unassembled WGS sequence"/>
</dbReference>
<reference evidence="1 2" key="1">
    <citation type="submission" date="2021-02" db="EMBL/GenBank/DDBJ databases">
        <authorList>
            <person name="Han P."/>
        </authorList>
    </citation>
    <scope>NUCLEOTIDE SEQUENCE [LARGE SCALE GENOMIC DNA]</scope>
    <source>
        <strain evidence="1">Candidatus Nitrospira sp. ZN2</strain>
    </source>
</reference>
<evidence type="ECO:0008006" key="3">
    <source>
        <dbReference type="Google" id="ProtNLM"/>
    </source>
</evidence>
<evidence type="ECO:0000313" key="1">
    <source>
        <dbReference type="EMBL" id="CAE6752252.1"/>
    </source>
</evidence>
<accession>A0ABM8RGZ8</accession>
<comment type="caution">
    <text evidence="1">The sequence shown here is derived from an EMBL/GenBank/DDBJ whole genome shotgun (WGS) entry which is preliminary data.</text>
</comment>
<dbReference type="EMBL" id="CAJNBJ010000016">
    <property type="protein sequence ID" value="CAE6752252.1"/>
    <property type="molecule type" value="Genomic_DNA"/>
</dbReference>
<keyword evidence="2" id="KW-1185">Reference proteome</keyword>
<proteinExistence type="predicted"/>
<protein>
    <recommendedName>
        <fullName evidence="3">Transposase</fullName>
    </recommendedName>
</protein>
<evidence type="ECO:0000313" key="2">
    <source>
        <dbReference type="Proteomes" id="UP000675880"/>
    </source>
</evidence>